<reference evidence="2" key="1">
    <citation type="journal article" date="2015" name="Nature">
        <title>Complex archaea that bridge the gap between prokaryotes and eukaryotes.</title>
        <authorList>
            <person name="Spang A."/>
            <person name="Saw J.H."/>
            <person name="Jorgensen S.L."/>
            <person name="Zaremba-Niedzwiedzka K."/>
            <person name="Martijn J."/>
            <person name="Lind A.E."/>
            <person name="van Eijk R."/>
            <person name="Schleper C."/>
            <person name="Guy L."/>
            <person name="Ettema T.J."/>
        </authorList>
    </citation>
    <scope>NUCLEOTIDE SEQUENCE</scope>
</reference>
<evidence type="ECO:0000259" key="1">
    <source>
        <dbReference type="Pfam" id="PF07603"/>
    </source>
</evidence>
<dbReference type="EMBL" id="LAZR01004789">
    <property type="protein sequence ID" value="KKN05557.1"/>
    <property type="molecule type" value="Genomic_DNA"/>
</dbReference>
<dbReference type="PANTHER" id="PTHR35812:SF1">
    <property type="entry name" value="LIPOPROTEIN"/>
    <property type="match status" value="1"/>
</dbReference>
<protein>
    <recommendedName>
        <fullName evidence="1">Lcl C-terminal domain-containing protein</fullName>
    </recommendedName>
</protein>
<dbReference type="AlphaFoldDB" id="A0A0F9N1C0"/>
<dbReference type="InterPro" id="IPR011460">
    <property type="entry name" value="Lcl_C"/>
</dbReference>
<dbReference type="PANTHER" id="PTHR35812">
    <property type="entry name" value="LIPOPROTEIN"/>
    <property type="match status" value="1"/>
</dbReference>
<organism evidence="2">
    <name type="scientific">marine sediment metagenome</name>
    <dbReference type="NCBI Taxonomy" id="412755"/>
    <lineage>
        <taxon>unclassified sequences</taxon>
        <taxon>metagenomes</taxon>
        <taxon>ecological metagenomes</taxon>
    </lineage>
</organism>
<comment type="caution">
    <text evidence="2">The sequence shown here is derived from an EMBL/GenBank/DDBJ whole genome shotgun (WGS) entry which is preliminary data.</text>
</comment>
<feature type="domain" description="Lcl C-terminal" evidence="1">
    <location>
        <begin position="31"/>
        <end position="149"/>
    </location>
</feature>
<feature type="non-terminal residue" evidence="2">
    <location>
        <position position="178"/>
    </location>
</feature>
<name>A0A0F9N1C0_9ZZZZ</name>
<gene>
    <name evidence="2" type="ORF">LCGC14_1086180</name>
</gene>
<accession>A0A0F9N1C0</accession>
<dbReference type="Pfam" id="PF07603">
    <property type="entry name" value="Lcl_C"/>
    <property type="match status" value="1"/>
</dbReference>
<proteinExistence type="predicted"/>
<evidence type="ECO:0000313" key="2">
    <source>
        <dbReference type="EMBL" id="KKN05557.1"/>
    </source>
</evidence>
<sequence>MPGGLVKVCFVMYVRGNIEYGINNFVDNTDGTISDNATGLMWSKADSGTGMNWEDALAWVQVKNIENYLGNDDWRLPNIKELQSIVNYSRAPDITDSAAIDPIFETTELTTDDFPYDNGIYGYYWSSTSHFEGAGADHACYIAFGEALGYMNYGGEIVLQDVHGAGCQRSDPKSGDPT</sequence>